<dbReference type="InterPro" id="IPR008613">
    <property type="entry name" value="Excalibur_Ca-bd_domain"/>
</dbReference>
<feature type="compositionally biased region" description="Gly residues" evidence="1">
    <location>
        <begin position="224"/>
        <end position="235"/>
    </location>
</feature>
<organism evidence="3 4">
    <name type="scientific">Actinacidiphila glaucinigra</name>
    <dbReference type="NCBI Taxonomy" id="235986"/>
    <lineage>
        <taxon>Bacteria</taxon>
        <taxon>Bacillati</taxon>
        <taxon>Actinomycetota</taxon>
        <taxon>Actinomycetes</taxon>
        <taxon>Kitasatosporales</taxon>
        <taxon>Streptomycetaceae</taxon>
        <taxon>Actinacidiphila</taxon>
    </lineage>
</organism>
<keyword evidence="4" id="KW-1185">Reference proteome</keyword>
<feature type="region of interest" description="Disordered" evidence="1">
    <location>
        <begin position="212"/>
        <end position="292"/>
    </location>
</feature>
<dbReference type="SMART" id="SM00894">
    <property type="entry name" value="Excalibur"/>
    <property type="match status" value="1"/>
</dbReference>
<dbReference type="Pfam" id="PF07510">
    <property type="entry name" value="GmrSD_C"/>
    <property type="match status" value="1"/>
</dbReference>
<dbReference type="PANTHER" id="PTHR24094:SF15">
    <property type="entry name" value="AMP-DEPENDENT SYNTHETASE_LIGASE DOMAIN-CONTAINING PROTEIN-RELATED"/>
    <property type="match status" value="1"/>
</dbReference>
<dbReference type="PANTHER" id="PTHR24094">
    <property type="entry name" value="SECRETED PROTEIN"/>
    <property type="match status" value="1"/>
</dbReference>
<dbReference type="AlphaFoldDB" id="A0A239ARE8"/>
<accession>A0A239ARE8</accession>
<dbReference type="InterPro" id="IPR011089">
    <property type="entry name" value="GmrSD_C"/>
</dbReference>
<sequence>MLLGAGLAGCTGEGLGSGTGSGAGSDGPKGSALKAVGDLAVKGRAPKTGYARDEFGAAWADTDHNGCGTRDDILRRDLTGTSFRADRGGDCVVVSGTLADPYTGRRIDFTRGRSTVDIDHVVALSDAWQKGAKYWSRDKRRQIANDPLNLLAVDGPTNRGKGDGDAATWLPPDKAFRCPYVARQVAVKKKYGLWVTEAEKAAMVKVLDTCPDEPLPDAGKPVASGGGPDSGGPDSGGEDGGGDGKEGTAPAPDATYANCAAAREAGAAPLHRGDPGYSRSLDRDGDGVACDT</sequence>
<feature type="compositionally biased region" description="Low complexity" evidence="1">
    <location>
        <begin position="257"/>
        <end position="268"/>
    </location>
</feature>
<evidence type="ECO:0000256" key="1">
    <source>
        <dbReference type="SAM" id="MobiDB-lite"/>
    </source>
</evidence>
<dbReference type="Pfam" id="PF05901">
    <property type="entry name" value="Excalibur"/>
    <property type="match status" value="1"/>
</dbReference>
<dbReference type="OrthoDB" id="5196645at2"/>
<dbReference type="Proteomes" id="UP000198280">
    <property type="component" value="Unassembled WGS sequence"/>
</dbReference>
<gene>
    <name evidence="3" type="ORF">SAMN05216252_10292</name>
</gene>
<protein>
    <submittedName>
        <fullName evidence="3">Excalibur calcium-binding domain-containing protein</fullName>
    </submittedName>
</protein>
<name>A0A239ARE8_9ACTN</name>
<proteinExistence type="predicted"/>
<evidence type="ECO:0000313" key="3">
    <source>
        <dbReference type="EMBL" id="SNR97634.1"/>
    </source>
</evidence>
<feature type="domain" description="Excalibur calcium-binding" evidence="2">
    <location>
        <begin position="255"/>
        <end position="291"/>
    </location>
</feature>
<evidence type="ECO:0000259" key="2">
    <source>
        <dbReference type="SMART" id="SM00894"/>
    </source>
</evidence>
<evidence type="ECO:0000313" key="4">
    <source>
        <dbReference type="Proteomes" id="UP000198280"/>
    </source>
</evidence>
<reference evidence="3 4" key="1">
    <citation type="submission" date="2017-06" db="EMBL/GenBank/DDBJ databases">
        <authorList>
            <person name="Kim H.J."/>
            <person name="Triplett B.A."/>
        </authorList>
    </citation>
    <scope>NUCLEOTIDE SEQUENCE [LARGE SCALE GENOMIC DNA]</scope>
    <source>
        <strain evidence="3 4">CGMCC 4.1858</strain>
    </source>
</reference>
<dbReference type="EMBL" id="FZOF01000002">
    <property type="protein sequence ID" value="SNR97634.1"/>
    <property type="molecule type" value="Genomic_DNA"/>
</dbReference>